<dbReference type="InterPro" id="IPR000182">
    <property type="entry name" value="GNAT_dom"/>
</dbReference>
<dbReference type="EMBL" id="CM000913">
    <property type="protein sequence ID" value="EFG07168.1"/>
    <property type="molecule type" value="Genomic_DNA"/>
</dbReference>
<dbReference type="SUPFAM" id="SSF55729">
    <property type="entry name" value="Acyl-CoA N-acyltransferases (Nat)"/>
    <property type="match status" value="1"/>
</dbReference>
<dbReference type="GO" id="GO:0008999">
    <property type="term" value="F:protein-N-terminal-alanine acetyltransferase activity"/>
    <property type="evidence" value="ECO:0007669"/>
    <property type="project" value="TreeGrafter"/>
</dbReference>
<dbReference type="Proteomes" id="UP000002357">
    <property type="component" value="Chromosome"/>
</dbReference>
<dbReference type="GO" id="GO:1990189">
    <property type="term" value="F:protein N-terminal-serine acetyltransferase activity"/>
    <property type="evidence" value="ECO:0007669"/>
    <property type="project" value="TreeGrafter"/>
</dbReference>
<organism evidence="3 4">
    <name type="scientific">Streptomyces clavuligerus</name>
    <dbReference type="NCBI Taxonomy" id="1901"/>
    <lineage>
        <taxon>Bacteria</taxon>
        <taxon>Bacillati</taxon>
        <taxon>Actinomycetota</taxon>
        <taxon>Actinomycetes</taxon>
        <taxon>Kitasatosporales</taxon>
        <taxon>Streptomycetaceae</taxon>
        <taxon>Streptomyces</taxon>
    </lineage>
</organism>
<evidence type="ECO:0000256" key="1">
    <source>
        <dbReference type="SAM" id="MobiDB-lite"/>
    </source>
</evidence>
<dbReference type="InterPro" id="IPR051908">
    <property type="entry name" value="Ribosomal_N-acetyltransferase"/>
</dbReference>
<dbReference type="Pfam" id="PF13302">
    <property type="entry name" value="Acetyltransf_3"/>
    <property type="match status" value="1"/>
</dbReference>
<evidence type="ECO:0000313" key="3">
    <source>
        <dbReference type="EMBL" id="EFG07168.1"/>
    </source>
</evidence>
<protein>
    <submittedName>
        <fullName evidence="3">Acetyltransferase</fullName>
    </submittedName>
</protein>
<dbReference type="PANTHER" id="PTHR43441">
    <property type="entry name" value="RIBOSOMAL-PROTEIN-SERINE ACETYLTRANSFERASE"/>
    <property type="match status" value="1"/>
</dbReference>
<dbReference type="AlphaFoldDB" id="E2Q5C7"/>
<dbReference type="STRING" id="1901.BB341_17850"/>
<gene>
    <name evidence="3" type="ORF">SCLAV_2095</name>
</gene>
<dbReference type="GO" id="GO:0005737">
    <property type="term" value="C:cytoplasm"/>
    <property type="evidence" value="ECO:0007669"/>
    <property type="project" value="TreeGrafter"/>
</dbReference>
<name>E2Q5C7_STRCL</name>
<proteinExistence type="predicted"/>
<dbReference type="eggNOG" id="COG1670">
    <property type="taxonomic scope" value="Bacteria"/>
</dbReference>
<sequence length="229" mass="24982">MLARPPAPPQNPFMEPITLTTDRFLLRPFIPDDAEAVCRICQDPDIQRWTTVPSPYLREHAEEFTGHTVPEGWHNGTMYTFAVLPREGGPLMASVSVTLRTYSGTWEIGFWTAAEFRGRGIMTEVVGALAHWAFTRLRATRLEWRAEVGNTASRAVAGKAGFTMEGTLRAALLNNGTLRDTWVASILPADLGLTSDYAHLPASVAAPAESRDKHGRPGTGPGRDVSAAV</sequence>
<feature type="region of interest" description="Disordered" evidence="1">
    <location>
        <begin position="204"/>
        <end position="229"/>
    </location>
</feature>
<dbReference type="PANTHER" id="PTHR43441:SF10">
    <property type="entry name" value="ACETYLTRANSFERASE"/>
    <property type="match status" value="1"/>
</dbReference>
<dbReference type="Gene3D" id="3.40.630.30">
    <property type="match status" value="1"/>
</dbReference>
<evidence type="ECO:0000313" key="4">
    <source>
        <dbReference type="Proteomes" id="UP000002357"/>
    </source>
</evidence>
<dbReference type="InterPro" id="IPR016181">
    <property type="entry name" value="Acyl_CoA_acyltransferase"/>
</dbReference>
<feature type="domain" description="N-acetyltransferase" evidence="2">
    <location>
        <begin position="24"/>
        <end position="188"/>
    </location>
</feature>
<accession>E2Q5C7</accession>
<reference evidence="3 4" key="1">
    <citation type="journal article" date="2010" name="Genome Biol. Evol.">
        <title>The sequence of a 1.8-mb bacterial linear plasmid reveals a rich evolutionary reservoir of secondary metabolic pathways.</title>
        <authorList>
            <person name="Medema M.H."/>
            <person name="Trefzer A."/>
            <person name="Kovalchuk A."/>
            <person name="van den Berg M."/>
            <person name="Mueller U."/>
            <person name="Heijne W."/>
            <person name="Wu L."/>
            <person name="Alam M.T."/>
            <person name="Ronning C.M."/>
            <person name="Nierman W.C."/>
            <person name="Bovenberg R.A.L."/>
            <person name="Breitling R."/>
            <person name="Takano E."/>
        </authorList>
    </citation>
    <scope>NUCLEOTIDE SEQUENCE [LARGE SCALE GENOMIC DNA]</scope>
    <source>
        <strain evidence="4">ATCC 27064 / DSM 738 / JCM 4710 / NBRC 13307 / NCIMB 12785 / NRRL 3585 / VKM Ac-602</strain>
    </source>
</reference>
<keyword evidence="4" id="KW-1185">Reference proteome</keyword>
<dbReference type="PROSITE" id="PS51186">
    <property type="entry name" value="GNAT"/>
    <property type="match status" value="1"/>
</dbReference>
<evidence type="ECO:0000259" key="2">
    <source>
        <dbReference type="PROSITE" id="PS51186"/>
    </source>
</evidence>
<keyword evidence="3" id="KW-0808">Transferase</keyword>